<dbReference type="Pfam" id="PF01895">
    <property type="entry name" value="PhoU"/>
    <property type="match status" value="2"/>
</dbReference>
<proteinExistence type="predicted"/>
<reference evidence="2" key="1">
    <citation type="submission" date="2019-08" db="EMBL/GenBank/DDBJ databases">
        <authorList>
            <person name="Kucharzyk K."/>
            <person name="Murdoch R.W."/>
            <person name="Higgins S."/>
            <person name="Loffler F."/>
        </authorList>
    </citation>
    <scope>NUCLEOTIDE SEQUENCE</scope>
</reference>
<dbReference type="GO" id="GO:0030643">
    <property type="term" value="P:intracellular phosphate ion homeostasis"/>
    <property type="evidence" value="ECO:0007669"/>
    <property type="project" value="InterPro"/>
</dbReference>
<evidence type="ECO:0000313" key="2">
    <source>
        <dbReference type="EMBL" id="MPN23983.1"/>
    </source>
</evidence>
<dbReference type="InterPro" id="IPR026022">
    <property type="entry name" value="PhoU_dom"/>
</dbReference>
<dbReference type="PANTHER" id="PTHR42930">
    <property type="entry name" value="PHOSPHATE-SPECIFIC TRANSPORT SYSTEM ACCESSORY PROTEIN PHOU"/>
    <property type="match status" value="1"/>
</dbReference>
<dbReference type="SUPFAM" id="SSF109755">
    <property type="entry name" value="PhoU-like"/>
    <property type="match status" value="1"/>
</dbReference>
<accession>A0A645GJU1</accession>
<dbReference type="Gene3D" id="1.20.58.220">
    <property type="entry name" value="Phosphate transport system protein phou homolog 2, domain 2"/>
    <property type="match status" value="1"/>
</dbReference>
<feature type="domain" description="PhoU" evidence="1">
    <location>
        <begin position="121"/>
        <end position="202"/>
    </location>
</feature>
<feature type="domain" description="PhoU" evidence="1">
    <location>
        <begin position="25"/>
        <end position="108"/>
    </location>
</feature>
<dbReference type="InterPro" id="IPR038078">
    <property type="entry name" value="PhoU-like_sf"/>
</dbReference>
<dbReference type="PANTHER" id="PTHR42930:SF3">
    <property type="entry name" value="PHOSPHATE-SPECIFIC TRANSPORT SYSTEM ACCESSORY PROTEIN PHOU"/>
    <property type="match status" value="1"/>
</dbReference>
<evidence type="ECO:0000259" key="1">
    <source>
        <dbReference type="Pfam" id="PF01895"/>
    </source>
</evidence>
<dbReference type="EMBL" id="VSSQ01072647">
    <property type="protein sequence ID" value="MPN23983.1"/>
    <property type="molecule type" value="Genomic_DNA"/>
</dbReference>
<gene>
    <name evidence="2" type="primary">phoU_38</name>
    <name evidence="2" type="ORF">SDC9_171376</name>
</gene>
<organism evidence="2">
    <name type="scientific">bioreactor metagenome</name>
    <dbReference type="NCBI Taxonomy" id="1076179"/>
    <lineage>
        <taxon>unclassified sequences</taxon>
        <taxon>metagenomes</taxon>
        <taxon>ecological metagenomes</taxon>
    </lineage>
</organism>
<comment type="caution">
    <text evidence="2">The sequence shown here is derived from an EMBL/GenBank/DDBJ whole genome shotgun (WGS) entry which is preliminary data.</text>
</comment>
<protein>
    <submittedName>
        <fullName evidence="2">Phosphate-specific transport system accessory protein PhoU</fullName>
    </submittedName>
</protein>
<dbReference type="GO" id="GO:0045936">
    <property type="term" value="P:negative regulation of phosphate metabolic process"/>
    <property type="evidence" value="ECO:0007669"/>
    <property type="project" value="InterPro"/>
</dbReference>
<name>A0A645GJU1_9ZZZZ</name>
<dbReference type="InterPro" id="IPR028366">
    <property type="entry name" value="PhoU"/>
</dbReference>
<sequence>MSKIAIIRTTGYDRVLLEIRTRILALAEAVREVLLKALATLEKPEQQEDWRALDQGIDQERDRLLEQIVNIMSLQQLRKLELRWMLGHQRMVQELERIADYACDVAELSRLCPEGNWAEEILQMADYLLKMYDYVLAILKNEQEIIKDINTEDDSVDRCYAQLKERLLGDDRSQSLSGELGLALVLARTMERLGDHIVNVGEMQVYIKTGQRRLGG</sequence>
<dbReference type="AlphaFoldDB" id="A0A645GJU1"/>